<dbReference type="PRINTS" id="PR00480">
    <property type="entry name" value="ASTACIN"/>
</dbReference>
<feature type="disulfide bond" evidence="6">
    <location>
        <begin position="36"/>
        <end position="58"/>
    </location>
</feature>
<evidence type="ECO:0000256" key="3">
    <source>
        <dbReference type="ARBA" id="ARBA00022801"/>
    </source>
</evidence>
<comment type="caution">
    <text evidence="6">Lacks conserved residue(s) required for the propagation of feature annotation.</text>
</comment>
<dbReference type="SMART" id="SM00235">
    <property type="entry name" value="ZnMc"/>
    <property type="match status" value="1"/>
</dbReference>
<dbReference type="GO" id="GO:0006508">
    <property type="term" value="P:proteolysis"/>
    <property type="evidence" value="ECO:0007669"/>
    <property type="project" value="UniProtKB-KW"/>
</dbReference>
<keyword evidence="2 6" id="KW-0479">Metal-binding</keyword>
<protein>
    <recommendedName>
        <fullName evidence="7">Metalloendopeptidase</fullName>
        <ecNumber evidence="7">3.4.24.-</ecNumber>
    </recommendedName>
</protein>
<comment type="cofactor">
    <cofactor evidence="6 7">
        <name>Zn(2+)</name>
        <dbReference type="ChEBI" id="CHEBI:29105"/>
    </cofactor>
    <text evidence="6 7">Binds 1 zinc ion per subunit.</text>
</comment>
<feature type="binding site" evidence="6">
    <location>
        <position position="74"/>
    </location>
    <ligand>
        <name>Zn(2+)</name>
        <dbReference type="ChEBI" id="CHEBI:29105"/>
        <note>catalytic</note>
    </ligand>
</feature>
<feature type="binding site" evidence="6">
    <location>
        <position position="68"/>
    </location>
    <ligand>
        <name>Zn(2+)</name>
        <dbReference type="ChEBI" id="CHEBI:29105"/>
        <note>catalytic</note>
    </ligand>
</feature>
<dbReference type="GO" id="GO:0008270">
    <property type="term" value="F:zinc ion binding"/>
    <property type="evidence" value="ECO:0007669"/>
    <property type="project" value="UniProtKB-UniRule"/>
</dbReference>
<keyword evidence="1 6" id="KW-0645">Protease</keyword>
<keyword evidence="11" id="KW-1185">Reference proteome</keyword>
<evidence type="ECO:0000256" key="7">
    <source>
        <dbReference type="RuleBase" id="RU361183"/>
    </source>
</evidence>
<keyword evidence="3 6" id="KW-0378">Hydrolase</keyword>
<keyword evidence="6" id="KW-1015">Disulfide bond</keyword>
<evidence type="ECO:0000313" key="11">
    <source>
        <dbReference type="Proteomes" id="UP000241890"/>
    </source>
</evidence>
<dbReference type="Gene3D" id="6.10.140.1230">
    <property type="match status" value="1"/>
</dbReference>
<dbReference type="InParanoid" id="A0A2R5G1I2"/>
<accession>A0A2R5G1I2</accession>
<dbReference type="AlphaFoldDB" id="A0A2R5G1I2"/>
<feature type="domain" description="Peptidase M12A" evidence="9">
    <location>
        <begin position="1"/>
        <end position="165"/>
    </location>
</feature>
<sequence>MSAKLGGVARFVFDGDVDNARFGDRYLRVGYFESGCWSYVGRVPDAYMPQVVNLAPSCVFTVEHEIMHALGFYHEQSRPDRNDYVTIHWENIQVDRLSNFEIADGIDSRGVPYDRHSVMHYHSSVFSKDGSETITSTGPSDPSVGDASEMSASDVLQPRMLYRCSGSKFKVKEKATLRKVTRAVSAGDERAAQTYAAHAVHLGDMADRTLQLACKVEMVSSVTQISMATGGMSNEIRETVNVVSAHLKPLETMQSMDAFNEAYDDITLPRG</sequence>
<dbReference type="InterPro" id="IPR034035">
    <property type="entry name" value="Astacin-like_dom"/>
</dbReference>
<evidence type="ECO:0000256" key="2">
    <source>
        <dbReference type="ARBA" id="ARBA00022723"/>
    </source>
</evidence>
<dbReference type="InterPro" id="IPR006026">
    <property type="entry name" value="Peptidase_Metallo"/>
</dbReference>
<evidence type="ECO:0000256" key="5">
    <source>
        <dbReference type="ARBA" id="ARBA00023049"/>
    </source>
</evidence>
<dbReference type="Proteomes" id="UP000241890">
    <property type="component" value="Unassembled WGS sequence"/>
</dbReference>
<feature type="binding site" evidence="6">
    <location>
        <position position="64"/>
    </location>
    <ligand>
        <name>Zn(2+)</name>
        <dbReference type="ChEBI" id="CHEBI:29105"/>
        <note>catalytic</note>
    </ligand>
</feature>
<keyword evidence="4 6" id="KW-0862">Zinc</keyword>
<dbReference type="PANTHER" id="PTHR10127">
    <property type="entry name" value="DISCOIDIN, CUB, EGF, LAMININ , AND ZINC METALLOPROTEASE DOMAIN CONTAINING"/>
    <property type="match status" value="1"/>
</dbReference>
<dbReference type="SUPFAM" id="SSF55486">
    <property type="entry name" value="Metalloproteases ('zincins'), catalytic domain"/>
    <property type="match status" value="1"/>
</dbReference>
<dbReference type="PROSITE" id="PS51864">
    <property type="entry name" value="ASTACIN"/>
    <property type="match status" value="1"/>
</dbReference>
<evidence type="ECO:0000313" key="10">
    <source>
        <dbReference type="EMBL" id="GBG24159.1"/>
    </source>
</evidence>
<name>A0A2R5G1I2_9STRA</name>
<dbReference type="OrthoDB" id="48989at2759"/>
<dbReference type="CDD" id="cd04280">
    <property type="entry name" value="ZnMc_astacin_like"/>
    <property type="match status" value="1"/>
</dbReference>
<dbReference type="InterPro" id="IPR024079">
    <property type="entry name" value="MetalloPept_cat_dom_sf"/>
</dbReference>
<keyword evidence="5 6" id="KW-0482">Metalloprotease</keyword>
<dbReference type="Pfam" id="PF01400">
    <property type="entry name" value="Astacin"/>
    <property type="match status" value="1"/>
</dbReference>
<feature type="region of interest" description="Disordered" evidence="8">
    <location>
        <begin position="128"/>
        <end position="150"/>
    </location>
</feature>
<dbReference type="EMBL" id="BEYU01000004">
    <property type="protein sequence ID" value="GBG24159.1"/>
    <property type="molecule type" value="Genomic_DNA"/>
</dbReference>
<gene>
    <name evidence="10" type="ORF">FCC1311_003772</name>
</gene>
<dbReference type="Gene3D" id="3.40.390.10">
    <property type="entry name" value="Collagenase (Catalytic Domain)"/>
    <property type="match status" value="1"/>
</dbReference>
<organism evidence="10 11">
    <name type="scientific">Hondaea fermentalgiana</name>
    <dbReference type="NCBI Taxonomy" id="2315210"/>
    <lineage>
        <taxon>Eukaryota</taxon>
        <taxon>Sar</taxon>
        <taxon>Stramenopiles</taxon>
        <taxon>Bigyra</taxon>
        <taxon>Labyrinthulomycetes</taxon>
        <taxon>Thraustochytrida</taxon>
        <taxon>Thraustochytriidae</taxon>
        <taxon>Hondaea</taxon>
    </lineage>
</organism>
<evidence type="ECO:0000256" key="8">
    <source>
        <dbReference type="SAM" id="MobiDB-lite"/>
    </source>
</evidence>
<evidence type="ECO:0000256" key="4">
    <source>
        <dbReference type="ARBA" id="ARBA00022833"/>
    </source>
</evidence>
<evidence type="ECO:0000256" key="1">
    <source>
        <dbReference type="ARBA" id="ARBA00022670"/>
    </source>
</evidence>
<comment type="caution">
    <text evidence="10">The sequence shown here is derived from an EMBL/GenBank/DDBJ whole genome shotgun (WGS) entry which is preliminary data.</text>
</comment>
<dbReference type="EC" id="3.4.24.-" evidence="7"/>
<dbReference type="GO" id="GO:0004222">
    <property type="term" value="F:metalloendopeptidase activity"/>
    <property type="evidence" value="ECO:0007669"/>
    <property type="project" value="UniProtKB-UniRule"/>
</dbReference>
<dbReference type="PANTHER" id="PTHR10127:SF780">
    <property type="entry name" value="METALLOENDOPEPTIDASE"/>
    <property type="match status" value="1"/>
</dbReference>
<reference evidence="10 11" key="1">
    <citation type="submission" date="2017-12" db="EMBL/GenBank/DDBJ databases">
        <title>Sequencing, de novo assembly and annotation of complete genome of a new Thraustochytrid species, strain FCC1311.</title>
        <authorList>
            <person name="Sedici K."/>
            <person name="Godart F."/>
            <person name="Aiese Cigliano R."/>
            <person name="Sanseverino W."/>
            <person name="Barakat M."/>
            <person name="Ortet P."/>
            <person name="Marechal E."/>
            <person name="Cagnac O."/>
            <person name="Amato A."/>
        </authorList>
    </citation>
    <scope>NUCLEOTIDE SEQUENCE [LARGE SCALE GENOMIC DNA]</scope>
</reference>
<evidence type="ECO:0000256" key="6">
    <source>
        <dbReference type="PROSITE-ProRule" id="PRU01211"/>
    </source>
</evidence>
<proteinExistence type="predicted"/>
<dbReference type="InterPro" id="IPR001506">
    <property type="entry name" value="Peptidase_M12A"/>
</dbReference>
<feature type="active site" evidence="6">
    <location>
        <position position="65"/>
    </location>
</feature>
<evidence type="ECO:0000259" key="9">
    <source>
        <dbReference type="PROSITE" id="PS51864"/>
    </source>
</evidence>